<gene>
    <name evidence="1" type="ORF">PACLA_8A049269</name>
</gene>
<evidence type="ECO:0000313" key="2">
    <source>
        <dbReference type="Proteomes" id="UP001152795"/>
    </source>
</evidence>
<reference evidence="1" key="1">
    <citation type="submission" date="2020-04" db="EMBL/GenBank/DDBJ databases">
        <authorList>
            <person name="Alioto T."/>
            <person name="Alioto T."/>
            <person name="Gomez Garrido J."/>
        </authorList>
    </citation>
    <scope>NUCLEOTIDE SEQUENCE</scope>
    <source>
        <strain evidence="1">A484AB</strain>
    </source>
</reference>
<dbReference type="AlphaFoldDB" id="A0A6S7HDH3"/>
<keyword evidence="2" id="KW-1185">Reference proteome</keyword>
<evidence type="ECO:0000313" key="1">
    <source>
        <dbReference type="EMBL" id="CAB4002309.1"/>
    </source>
</evidence>
<name>A0A6S7HDH3_PARCT</name>
<organism evidence="1 2">
    <name type="scientific">Paramuricea clavata</name>
    <name type="common">Red gorgonian</name>
    <name type="synonym">Violescent sea-whip</name>
    <dbReference type="NCBI Taxonomy" id="317549"/>
    <lineage>
        <taxon>Eukaryota</taxon>
        <taxon>Metazoa</taxon>
        <taxon>Cnidaria</taxon>
        <taxon>Anthozoa</taxon>
        <taxon>Octocorallia</taxon>
        <taxon>Malacalcyonacea</taxon>
        <taxon>Plexauridae</taxon>
        <taxon>Paramuricea</taxon>
    </lineage>
</organism>
<protein>
    <submittedName>
        <fullName evidence="1">Uncharacterized protein</fullName>
    </submittedName>
</protein>
<dbReference type="Proteomes" id="UP001152795">
    <property type="component" value="Unassembled WGS sequence"/>
</dbReference>
<proteinExistence type="predicted"/>
<accession>A0A6S7HDH3</accession>
<dbReference type="EMBL" id="CACRXK020004319">
    <property type="protein sequence ID" value="CAB4002309.1"/>
    <property type="molecule type" value="Genomic_DNA"/>
</dbReference>
<comment type="caution">
    <text evidence="1">The sequence shown here is derived from an EMBL/GenBank/DDBJ whole genome shotgun (WGS) entry which is preliminary data.</text>
</comment>
<sequence>MSGKPTVAEAKDLKERAIKIFQNAKFTLHKWHSNNPPREEREPELVAEIRRSLYVDDLLSDETEPPHGMHHFWNHKQQNMGEAVEEIELHTFGDASGKGALDGMPVTGTYGWLAAR</sequence>
<feature type="non-terminal residue" evidence="1">
    <location>
        <position position="116"/>
    </location>
</feature>